<dbReference type="CDD" id="cd00326">
    <property type="entry name" value="alpha_CA"/>
    <property type="match status" value="1"/>
</dbReference>
<dbReference type="InterPro" id="IPR036398">
    <property type="entry name" value="CA_dom_sf"/>
</dbReference>
<sequence>MRHTPLCFIDQDKETAERNKDEVPEDQMGIRNLVHTEGIFESPIDLNIAKMKDINLPLLEWYNFEIPPKKMKVTNTGHTVIFSAKWGQERPYLEKGPFFGKYVFSNWHLHWGANEMEGSEHTVDGSHCPAEMHVITFKSSYLTQASALKEQDGCATLVYFFKLQDPPNPAFQVIIDALYDIQKAGTSKKLTPTNINNLLLKFESDYFFYWGTVSTTACTHYLMWLICRTPIAVSAEQIDALRFIFDENGNQLKRNFREVQPVNNRTVLHVCPSTSKYCTLLQPPVTQFFRSEDFSDRS</sequence>
<feature type="domain" description="Alpha-carbonic anhydrase" evidence="2">
    <location>
        <begin position="16"/>
        <end position="271"/>
    </location>
</feature>
<dbReference type="Gene3D" id="3.10.200.10">
    <property type="entry name" value="Alpha carbonic anhydrase"/>
    <property type="match status" value="1"/>
</dbReference>
<keyword evidence="4" id="KW-1185">Reference proteome</keyword>
<dbReference type="GO" id="GO:0008270">
    <property type="term" value="F:zinc ion binding"/>
    <property type="evidence" value="ECO:0007669"/>
    <property type="project" value="InterPro"/>
</dbReference>
<dbReference type="InterPro" id="IPR023561">
    <property type="entry name" value="Carbonic_anhydrase_a-class"/>
</dbReference>
<dbReference type="GO" id="GO:0005737">
    <property type="term" value="C:cytoplasm"/>
    <property type="evidence" value="ECO:0007669"/>
    <property type="project" value="TreeGrafter"/>
</dbReference>
<dbReference type="SMART" id="SM01057">
    <property type="entry name" value="Carb_anhydrase"/>
    <property type="match status" value="1"/>
</dbReference>
<comment type="similarity">
    <text evidence="1">Belongs to the alpha-carbonic anhydrase family.</text>
</comment>
<dbReference type="AlphaFoldDB" id="A0AAV8VXX6"/>
<accession>A0AAV8VXX6</accession>
<proteinExistence type="inferred from homology"/>
<gene>
    <name evidence="3" type="ORF">NQ315_012104</name>
</gene>
<organism evidence="3 4">
    <name type="scientific">Exocentrus adspersus</name>
    <dbReference type="NCBI Taxonomy" id="1586481"/>
    <lineage>
        <taxon>Eukaryota</taxon>
        <taxon>Metazoa</taxon>
        <taxon>Ecdysozoa</taxon>
        <taxon>Arthropoda</taxon>
        <taxon>Hexapoda</taxon>
        <taxon>Insecta</taxon>
        <taxon>Pterygota</taxon>
        <taxon>Neoptera</taxon>
        <taxon>Endopterygota</taxon>
        <taxon>Coleoptera</taxon>
        <taxon>Polyphaga</taxon>
        <taxon>Cucujiformia</taxon>
        <taxon>Chrysomeloidea</taxon>
        <taxon>Cerambycidae</taxon>
        <taxon>Lamiinae</taxon>
        <taxon>Acanthocinini</taxon>
        <taxon>Exocentrus</taxon>
    </lineage>
</organism>
<dbReference type="PROSITE" id="PS51144">
    <property type="entry name" value="ALPHA_CA_2"/>
    <property type="match status" value="1"/>
</dbReference>
<dbReference type="GO" id="GO:0004089">
    <property type="term" value="F:carbonate dehydratase activity"/>
    <property type="evidence" value="ECO:0007669"/>
    <property type="project" value="InterPro"/>
</dbReference>
<evidence type="ECO:0000259" key="2">
    <source>
        <dbReference type="PROSITE" id="PS51144"/>
    </source>
</evidence>
<dbReference type="Proteomes" id="UP001159042">
    <property type="component" value="Unassembled WGS sequence"/>
</dbReference>
<dbReference type="SUPFAM" id="SSF51069">
    <property type="entry name" value="Carbonic anhydrase"/>
    <property type="match status" value="1"/>
</dbReference>
<dbReference type="Pfam" id="PF00194">
    <property type="entry name" value="Carb_anhydrase"/>
    <property type="match status" value="1"/>
</dbReference>
<comment type="caution">
    <text evidence="3">The sequence shown here is derived from an EMBL/GenBank/DDBJ whole genome shotgun (WGS) entry which is preliminary data.</text>
</comment>
<evidence type="ECO:0000313" key="4">
    <source>
        <dbReference type="Proteomes" id="UP001159042"/>
    </source>
</evidence>
<dbReference type="InterPro" id="IPR001148">
    <property type="entry name" value="CA_dom"/>
</dbReference>
<dbReference type="EMBL" id="JANEYG010000020">
    <property type="protein sequence ID" value="KAJ8919119.1"/>
    <property type="molecule type" value="Genomic_DNA"/>
</dbReference>
<dbReference type="PANTHER" id="PTHR18952">
    <property type="entry name" value="CARBONIC ANHYDRASE"/>
    <property type="match status" value="1"/>
</dbReference>
<name>A0AAV8VXX6_9CUCU</name>
<reference evidence="3 4" key="1">
    <citation type="journal article" date="2023" name="Insect Mol. Biol.">
        <title>Genome sequencing provides insights into the evolution of gene families encoding plant cell wall-degrading enzymes in longhorned beetles.</title>
        <authorList>
            <person name="Shin N.R."/>
            <person name="Okamura Y."/>
            <person name="Kirsch R."/>
            <person name="Pauchet Y."/>
        </authorList>
    </citation>
    <scope>NUCLEOTIDE SEQUENCE [LARGE SCALE GENOMIC DNA]</scope>
    <source>
        <strain evidence="3">EAD_L_NR</strain>
    </source>
</reference>
<evidence type="ECO:0000313" key="3">
    <source>
        <dbReference type="EMBL" id="KAJ8919119.1"/>
    </source>
</evidence>
<evidence type="ECO:0000256" key="1">
    <source>
        <dbReference type="ARBA" id="ARBA00010718"/>
    </source>
</evidence>
<dbReference type="PANTHER" id="PTHR18952:SF233">
    <property type="entry name" value="CARBONIC ANHYDRASE 14"/>
    <property type="match status" value="1"/>
</dbReference>
<protein>
    <recommendedName>
        <fullName evidence="2">Alpha-carbonic anhydrase domain-containing protein</fullName>
    </recommendedName>
</protein>